<accession>A0A4Q9VSI8</accession>
<evidence type="ECO:0000313" key="5">
    <source>
        <dbReference type="EMBL" id="TBW38981.1"/>
    </source>
</evidence>
<evidence type="ECO:0000256" key="1">
    <source>
        <dbReference type="ARBA" id="ARBA00005104"/>
    </source>
</evidence>
<dbReference type="PANTHER" id="PTHR38011:SF7">
    <property type="entry name" value="2,5-DIAMINO-6-RIBOSYLAMINO-4(3H)-PYRIMIDINONE 5'-PHOSPHATE REDUCTASE"/>
    <property type="match status" value="1"/>
</dbReference>
<reference evidence="5 6" key="1">
    <citation type="submission" date="2019-02" db="EMBL/GenBank/DDBJ databases">
        <title>Siculibacillus lacustris gen. nov., sp. nov., a new rosette-forming bacterium isolated from a freshwater crater lake (Lake St. Ana, Romania).</title>
        <authorList>
            <person name="Felfoldi T."/>
            <person name="Marton Z."/>
            <person name="Szabo A."/>
            <person name="Mentes A."/>
            <person name="Boka K."/>
            <person name="Marialigeti K."/>
            <person name="Mathe I."/>
            <person name="Koncz M."/>
            <person name="Schumann P."/>
            <person name="Toth E."/>
        </authorList>
    </citation>
    <scope>NUCLEOTIDE SEQUENCE [LARGE SCALE GENOMIC DNA]</scope>
    <source>
        <strain evidence="5 6">SA-279</strain>
    </source>
</reference>
<dbReference type="PANTHER" id="PTHR38011">
    <property type="entry name" value="DIHYDROFOLATE REDUCTASE FAMILY PROTEIN (AFU_ORTHOLOGUE AFUA_8G06820)"/>
    <property type="match status" value="1"/>
</dbReference>
<dbReference type="Pfam" id="PF01872">
    <property type="entry name" value="RibD_C"/>
    <property type="match status" value="1"/>
</dbReference>
<evidence type="ECO:0000256" key="2">
    <source>
        <dbReference type="ARBA" id="ARBA00022857"/>
    </source>
</evidence>
<dbReference type="OrthoDB" id="2313602at2"/>
<dbReference type="InterPro" id="IPR002734">
    <property type="entry name" value="RibDG_C"/>
</dbReference>
<comment type="pathway">
    <text evidence="1">Cofactor biosynthesis; riboflavin biosynthesis.</text>
</comment>
<dbReference type="GO" id="GO:0008703">
    <property type="term" value="F:5-amino-6-(5-phosphoribosylamino)uracil reductase activity"/>
    <property type="evidence" value="ECO:0007669"/>
    <property type="project" value="InterPro"/>
</dbReference>
<gene>
    <name evidence="5" type="ORF">EYW49_07575</name>
</gene>
<keyword evidence="3" id="KW-0560">Oxidoreductase</keyword>
<dbReference type="AlphaFoldDB" id="A0A4Q9VSI8"/>
<sequence>MDRLEGPIDELSTLCGPIHGHGRSPFVIAQLGQSLDGRIATPTGKSRYINGASGLDHLHRLRALADVIVVGVGTVVADDPRLTTRRVEGRSPARAVIDRTGRSSRTAKWLQDDGCPRIVFSDDPGGWPAEVERIGSDHDIGTFEPANILAALVARGHRTILVEGGASTISRFLDAGLVDRLHVCVAPIILGSGQPGLTLKPIDELDEALRPWTRTHLLDDGDVLYDCDLRRRARGGSDVGL</sequence>
<dbReference type="SUPFAM" id="SSF53597">
    <property type="entry name" value="Dihydrofolate reductase-like"/>
    <property type="match status" value="1"/>
</dbReference>
<evidence type="ECO:0000256" key="3">
    <source>
        <dbReference type="ARBA" id="ARBA00023002"/>
    </source>
</evidence>
<comment type="caution">
    <text evidence="5">The sequence shown here is derived from an EMBL/GenBank/DDBJ whole genome shotgun (WGS) entry which is preliminary data.</text>
</comment>
<proteinExistence type="predicted"/>
<feature type="domain" description="Bacterial bifunctional deaminase-reductase C-terminal" evidence="4">
    <location>
        <begin position="25"/>
        <end position="197"/>
    </location>
</feature>
<evidence type="ECO:0000259" key="4">
    <source>
        <dbReference type="Pfam" id="PF01872"/>
    </source>
</evidence>
<dbReference type="RefSeq" id="WP_131307834.1">
    <property type="nucleotide sequence ID" value="NZ_SJFN01000009.1"/>
</dbReference>
<evidence type="ECO:0000313" key="6">
    <source>
        <dbReference type="Proteomes" id="UP000292781"/>
    </source>
</evidence>
<dbReference type="EMBL" id="SJFN01000009">
    <property type="protein sequence ID" value="TBW38981.1"/>
    <property type="molecule type" value="Genomic_DNA"/>
</dbReference>
<keyword evidence="6" id="KW-1185">Reference proteome</keyword>
<dbReference type="InterPro" id="IPR024072">
    <property type="entry name" value="DHFR-like_dom_sf"/>
</dbReference>
<name>A0A4Q9VSI8_9HYPH</name>
<dbReference type="GO" id="GO:0009231">
    <property type="term" value="P:riboflavin biosynthetic process"/>
    <property type="evidence" value="ECO:0007669"/>
    <property type="project" value="InterPro"/>
</dbReference>
<dbReference type="InterPro" id="IPR050765">
    <property type="entry name" value="Riboflavin_Biosynth_HTPR"/>
</dbReference>
<protein>
    <submittedName>
        <fullName evidence="5">Deaminase</fullName>
    </submittedName>
</protein>
<dbReference type="Gene3D" id="3.40.430.10">
    <property type="entry name" value="Dihydrofolate Reductase, subunit A"/>
    <property type="match status" value="1"/>
</dbReference>
<keyword evidence="2" id="KW-0521">NADP</keyword>
<dbReference type="Proteomes" id="UP000292781">
    <property type="component" value="Unassembled WGS sequence"/>
</dbReference>
<organism evidence="5 6">
    <name type="scientific">Siculibacillus lacustris</name>
    <dbReference type="NCBI Taxonomy" id="1549641"/>
    <lineage>
        <taxon>Bacteria</taxon>
        <taxon>Pseudomonadati</taxon>
        <taxon>Pseudomonadota</taxon>
        <taxon>Alphaproteobacteria</taxon>
        <taxon>Hyphomicrobiales</taxon>
        <taxon>Ancalomicrobiaceae</taxon>
        <taxon>Siculibacillus</taxon>
    </lineage>
</organism>